<evidence type="ECO:0000313" key="2">
    <source>
        <dbReference type="Proteomes" id="UP000887116"/>
    </source>
</evidence>
<protein>
    <submittedName>
        <fullName evidence="1">Uncharacterized protein</fullName>
    </submittedName>
</protein>
<keyword evidence="2" id="KW-1185">Reference proteome</keyword>
<reference evidence="1" key="1">
    <citation type="submission" date="2020-07" db="EMBL/GenBank/DDBJ databases">
        <title>Multicomponent nature underlies the extraordinary mechanical properties of spider dragline silk.</title>
        <authorList>
            <person name="Kono N."/>
            <person name="Nakamura H."/>
            <person name="Mori M."/>
            <person name="Yoshida Y."/>
            <person name="Ohtoshi R."/>
            <person name="Malay A.D."/>
            <person name="Moran D.A.P."/>
            <person name="Tomita M."/>
            <person name="Numata K."/>
            <person name="Arakawa K."/>
        </authorList>
    </citation>
    <scope>NUCLEOTIDE SEQUENCE</scope>
</reference>
<dbReference type="AlphaFoldDB" id="A0A8X6F9G8"/>
<evidence type="ECO:0000313" key="1">
    <source>
        <dbReference type="EMBL" id="GFQ74408.1"/>
    </source>
</evidence>
<gene>
    <name evidence="1" type="ORF">TNCT_73341</name>
</gene>
<proteinExistence type="predicted"/>
<organism evidence="1 2">
    <name type="scientific">Trichonephila clavata</name>
    <name type="common">Joro spider</name>
    <name type="synonym">Nephila clavata</name>
    <dbReference type="NCBI Taxonomy" id="2740835"/>
    <lineage>
        <taxon>Eukaryota</taxon>
        <taxon>Metazoa</taxon>
        <taxon>Ecdysozoa</taxon>
        <taxon>Arthropoda</taxon>
        <taxon>Chelicerata</taxon>
        <taxon>Arachnida</taxon>
        <taxon>Araneae</taxon>
        <taxon>Araneomorphae</taxon>
        <taxon>Entelegynae</taxon>
        <taxon>Araneoidea</taxon>
        <taxon>Nephilidae</taxon>
        <taxon>Trichonephila</taxon>
    </lineage>
</organism>
<accession>A0A8X6F9G8</accession>
<dbReference type="EMBL" id="BMAO01001564">
    <property type="protein sequence ID" value="GFQ74408.1"/>
    <property type="molecule type" value="Genomic_DNA"/>
</dbReference>
<sequence length="90" mass="9846">MPTKGYRAMIKRFDEKEKLIQVGGCCKRITPVLVDYVKTVVDAHAHTSEFGAVAFVQFLDGRTIPTALSKSTQKQNALLPIEDPPCPGTA</sequence>
<name>A0A8X6F9G8_TRICU</name>
<dbReference type="Proteomes" id="UP000887116">
    <property type="component" value="Unassembled WGS sequence"/>
</dbReference>
<comment type="caution">
    <text evidence="1">The sequence shown here is derived from an EMBL/GenBank/DDBJ whole genome shotgun (WGS) entry which is preliminary data.</text>
</comment>